<dbReference type="PANTHER" id="PTHR30126:SF2">
    <property type="entry name" value="HTH-TYPE TRANSCRIPTIONAL REGULATOR YJIE"/>
    <property type="match status" value="1"/>
</dbReference>
<dbReference type="CDD" id="cd05466">
    <property type="entry name" value="PBP2_LTTR_substrate"/>
    <property type="match status" value="1"/>
</dbReference>
<dbReference type="SUPFAM" id="SSF53850">
    <property type="entry name" value="Periplasmic binding protein-like II"/>
    <property type="match status" value="1"/>
</dbReference>
<gene>
    <name evidence="6" type="ORF">EDC28_102449</name>
</gene>
<dbReference type="PROSITE" id="PS50931">
    <property type="entry name" value="HTH_LYSR"/>
    <property type="match status" value="1"/>
</dbReference>
<proteinExistence type="inferred from homology"/>
<dbReference type="EMBL" id="RJUL01000002">
    <property type="protein sequence ID" value="ROQ30059.1"/>
    <property type="molecule type" value="Genomic_DNA"/>
</dbReference>
<evidence type="ECO:0000256" key="3">
    <source>
        <dbReference type="ARBA" id="ARBA00023125"/>
    </source>
</evidence>
<dbReference type="Pfam" id="PF00126">
    <property type="entry name" value="HTH_1"/>
    <property type="match status" value="1"/>
</dbReference>
<comment type="caution">
    <text evidence="6">The sequence shown here is derived from an EMBL/GenBank/DDBJ whole genome shotgun (WGS) entry which is preliminary data.</text>
</comment>
<evidence type="ECO:0000313" key="7">
    <source>
        <dbReference type="Proteomes" id="UP000268033"/>
    </source>
</evidence>
<evidence type="ECO:0000256" key="1">
    <source>
        <dbReference type="ARBA" id="ARBA00009437"/>
    </source>
</evidence>
<dbReference type="GO" id="GO:0003700">
    <property type="term" value="F:DNA-binding transcription factor activity"/>
    <property type="evidence" value="ECO:0007669"/>
    <property type="project" value="InterPro"/>
</dbReference>
<feature type="domain" description="HTH lysR-type" evidence="5">
    <location>
        <begin position="3"/>
        <end position="60"/>
    </location>
</feature>
<name>A0A3N1PPE7_9GAMM</name>
<dbReference type="Proteomes" id="UP000268033">
    <property type="component" value="Unassembled WGS sequence"/>
</dbReference>
<dbReference type="PRINTS" id="PR00039">
    <property type="entry name" value="HTHLYSR"/>
</dbReference>
<dbReference type="Gene3D" id="1.10.10.10">
    <property type="entry name" value="Winged helix-like DNA-binding domain superfamily/Winged helix DNA-binding domain"/>
    <property type="match status" value="1"/>
</dbReference>
<evidence type="ECO:0000259" key="5">
    <source>
        <dbReference type="PROSITE" id="PS50931"/>
    </source>
</evidence>
<dbReference type="AlphaFoldDB" id="A0A3N1PPE7"/>
<keyword evidence="7" id="KW-1185">Reference proteome</keyword>
<dbReference type="SUPFAM" id="SSF46785">
    <property type="entry name" value="Winged helix' DNA-binding domain"/>
    <property type="match status" value="1"/>
</dbReference>
<accession>A0A3N1PPE7</accession>
<organism evidence="6 7">
    <name type="scientific">Gallaecimonas pentaromativorans</name>
    <dbReference type="NCBI Taxonomy" id="584787"/>
    <lineage>
        <taxon>Bacteria</taxon>
        <taxon>Pseudomonadati</taxon>
        <taxon>Pseudomonadota</taxon>
        <taxon>Gammaproteobacteria</taxon>
        <taxon>Enterobacterales</taxon>
        <taxon>Gallaecimonadaceae</taxon>
        <taxon>Gallaecimonas</taxon>
    </lineage>
</organism>
<evidence type="ECO:0000313" key="6">
    <source>
        <dbReference type="EMBL" id="ROQ30059.1"/>
    </source>
</evidence>
<dbReference type="InterPro" id="IPR036388">
    <property type="entry name" value="WH-like_DNA-bd_sf"/>
</dbReference>
<dbReference type="STRING" id="584787.GCA_001247655_00531"/>
<dbReference type="PANTHER" id="PTHR30126">
    <property type="entry name" value="HTH-TYPE TRANSCRIPTIONAL REGULATOR"/>
    <property type="match status" value="1"/>
</dbReference>
<comment type="similarity">
    <text evidence="1">Belongs to the LysR transcriptional regulatory family.</text>
</comment>
<keyword evidence="4" id="KW-0804">Transcription</keyword>
<dbReference type="GO" id="GO:0000976">
    <property type="term" value="F:transcription cis-regulatory region binding"/>
    <property type="evidence" value="ECO:0007669"/>
    <property type="project" value="TreeGrafter"/>
</dbReference>
<dbReference type="InterPro" id="IPR000847">
    <property type="entry name" value="LysR_HTH_N"/>
</dbReference>
<dbReference type="InterPro" id="IPR036390">
    <property type="entry name" value="WH_DNA-bd_sf"/>
</dbReference>
<dbReference type="Gene3D" id="3.40.190.10">
    <property type="entry name" value="Periplasmic binding protein-like II"/>
    <property type="match status" value="2"/>
</dbReference>
<dbReference type="InterPro" id="IPR005119">
    <property type="entry name" value="LysR_subst-bd"/>
</dbReference>
<dbReference type="RefSeq" id="WP_123420866.1">
    <property type="nucleotide sequence ID" value="NZ_RJUL01000002.1"/>
</dbReference>
<keyword evidence="3" id="KW-0238">DNA-binding</keyword>
<evidence type="ECO:0000256" key="4">
    <source>
        <dbReference type="ARBA" id="ARBA00023163"/>
    </source>
</evidence>
<sequence length="298" mass="32710">MDIDSKWLEDLLALASCRSFSQAAARRHVTQPAFSRRIRALEDAVGAALIDRSKTPVDLTSEGQLFLLTARSVTDQLAEAVARVRGLQPAQAQVLDIAAAHSLANSFFPDWLSQLPLGSQQSIRLAALNVEEAVHQLREGQCDMMLVYYDPLSALQLDSATFPSLPLASTALVPVCAPGENGQPRWNLETDETVPLLAYTQGAFLGRTLRMMLANDGLRLRLRTLFETAIADGLKGMALKGLGVAWLPRLCIEQELADGRLLELGPARYQAPLEIRLYRCTLVHKAALDRLWQQLAAT</sequence>
<dbReference type="Pfam" id="PF03466">
    <property type="entry name" value="LysR_substrate"/>
    <property type="match status" value="1"/>
</dbReference>
<protein>
    <submittedName>
        <fullName evidence="6">LysR family transcriptional regulator</fullName>
    </submittedName>
</protein>
<keyword evidence="2" id="KW-0805">Transcription regulation</keyword>
<evidence type="ECO:0000256" key="2">
    <source>
        <dbReference type="ARBA" id="ARBA00023015"/>
    </source>
</evidence>
<reference evidence="6 7" key="1">
    <citation type="submission" date="2018-11" db="EMBL/GenBank/DDBJ databases">
        <title>Genomic Encyclopedia of Type Strains, Phase IV (KMG-IV): sequencing the most valuable type-strain genomes for metagenomic binning, comparative biology and taxonomic classification.</title>
        <authorList>
            <person name="Goeker M."/>
        </authorList>
    </citation>
    <scope>NUCLEOTIDE SEQUENCE [LARGE SCALE GENOMIC DNA]</scope>
    <source>
        <strain evidence="6 7">DSM 21945</strain>
    </source>
</reference>